<dbReference type="InterPro" id="IPR009057">
    <property type="entry name" value="Homeodomain-like_sf"/>
</dbReference>
<evidence type="ECO:0000259" key="4">
    <source>
        <dbReference type="PROSITE" id="PS01124"/>
    </source>
</evidence>
<dbReference type="PRINTS" id="PR00032">
    <property type="entry name" value="HTHARAC"/>
</dbReference>
<keyword evidence="3" id="KW-0804">Transcription</keyword>
<dbReference type="Pfam" id="PF12833">
    <property type="entry name" value="HTH_18"/>
    <property type="match status" value="1"/>
</dbReference>
<evidence type="ECO:0000313" key="5">
    <source>
        <dbReference type="EMBL" id="PTQ96584.1"/>
    </source>
</evidence>
<dbReference type="SMART" id="SM00342">
    <property type="entry name" value="HTH_ARAC"/>
    <property type="match status" value="1"/>
</dbReference>
<dbReference type="Proteomes" id="UP000244168">
    <property type="component" value="Unassembled WGS sequence"/>
</dbReference>
<dbReference type="OrthoDB" id="1007602at2"/>
<dbReference type="PANTHER" id="PTHR43280">
    <property type="entry name" value="ARAC-FAMILY TRANSCRIPTIONAL REGULATOR"/>
    <property type="match status" value="1"/>
</dbReference>
<protein>
    <submittedName>
        <fullName evidence="5">Helix-turn-helix protein</fullName>
    </submittedName>
</protein>
<dbReference type="SUPFAM" id="SSF46689">
    <property type="entry name" value="Homeodomain-like"/>
    <property type="match status" value="2"/>
</dbReference>
<reference evidence="5 6" key="1">
    <citation type="submission" date="2018-04" db="EMBL/GenBank/DDBJ databases">
        <title>Genomic Encyclopedia of Archaeal and Bacterial Type Strains, Phase II (KMG-II): from individual species to whole genera.</title>
        <authorList>
            <person name="Goeker M."/>
        </authorList>
    </citation>
    <scope>NUCLEOTIDE SEQUENCE [LARGE SCALE GENOMIC DNA]</scope>
    <source>
        <strain evidence="5 6">DSM 26809</strain>
    </source>
</reference>
<dbReference type="GO" id="GO:0003700">
    <property type="term" value="F:DNA-binding transcription factor activity"/>
    <property type="evidence" value="ECO:0007669"/>
    <property type="project" value="InterPro"/>
</dbReference>
<organism evidence="5 6">
    <name type="scientific">Mucilaginibacter yixingensis</name>
    <dbReference type="NCBI Taxonomy" id="1295612"/>
    <lineage>
        <taxon>Bacteria</taxon>
        <taxon>Pseudomonadati</taxon>
        <taxon>Bacteroidota</taxon>
        <taxon>Sphingobacteriia</taxon>
        <taxon>Sphingobacteriales</taxon>
        <taxon>Sphingobacteriaceae</taxon>
        <taxon>Mucilaginibacter</taxon>
    </lineage>
</organism>
<keyword evidence="6" id="KW-1185">Reference proteome</keyword>
<evidence type="ECO:0000256" key="2">
    <source>
        <dbReference type="ARBA" id="ARBA00023125"/>
    </source>
</evidence>
<dbReference type="GO" id="GO:0043565">
    <property type="term" value="F:sequence-specific DNA binding"/>
    <property type="evidence" value="ECO:0007669"/>
    <property type="project" value="InterPro"/>
</dbReference>
<dbReference type="InterPro" id="IPR018060">
    <property type="entry name" value="HTH_AraC"/>
</dbReference>
<dbReference type="RefSeq" id="WP_107828550.1">
    <property type="nucleotide sequence ID" value="NZ_CP160205.1"/>
</dbReference>
<gene>
    <name evidence="5" type="ORF">C8P68_10469</name>
</gene>
<name>A0A2T5J990_9SPHI</name>
<dbReference type="PROSITE" id="PS01124">
    <property type="entry name" value="HTH_ARAC_FAMILY_2"/>
    <property type="match status" value="1"/>
</dbReference>
<feature type="domain" description="HTH araC/xylS-type" evidence="4">
    <location>
        <begin position="189"/>
        <end position="287"/>
    </location>
</feature>
<sequence length="297" mass="34784">MIKRALQHTFSLLNVDHVRLTSRWNYRNIISPYYRIYYIDGGAGEITDTHAALKLEPGFLYIIPSFTLCNLSCSHSLSQYFVQFFEESSDGLSLFANNRTILKVEATPLDVMLFNRLLEINPGRGINRSDNPRIYEKDIFYKEYQDLNNQQSTGAYMETQGILLQLVSRFLNPNFYQHHEKNVIPVKIMETLSYILVNLHQDLSVIHLASRINQNIDYFSRQFKLYTGARPVNYINEKRIERAQHLMATSRMTYSEISVQTGFDNLSYFSKTFKKFTGMSPREYKKQIYTVGFNHIN</sequence>
<dbReference type="PANTHER" id="PTHR43280:SF28">
    <property type="entry name" value="HTH-TYPE TRANSCRIPTIONAL ACTIVATOR RHAS"/>
    <property type="match status" value="1"/>
</dbReference>
<evidence type="ECO:0000256" key="3">
    <source>
        <dbReference type="ARBA" id="ARBA00023163"/>
    </source>
</evidence>
<dbReference type="InterPro" id="IPR020449">
    <property type="entry name" value="Tscrpt_reg_AraC-type_HTH"/>
</dbReference>
<dbReference type="Gene3D" id="1.10.10.60">
    <property type="entry name" value="Homeodomain-like"/>
    <property type="match status" value="2"/>
</dbReference>
<comment type="caution">
    <text evidence="5">The sequence shown here is derived from an EMBL/GenBank/DDBJ whole genome shotgun (WGS) entry which is preliminary data.</text>
</comment>
<accession>A0A2T5J990</accession>
<dbReference type="EMBL" id="QAOQ01000004">
    <property type="protein sequence ID" value="PTQ96584.1"/>
    <property type="molecule type" value="Genomic_DNA"/>
</dbReference>
<keyword evidence="1" id="KW-0805">Transcription regulation</keyword>
<evidence type="ECO:0000313" key="6">
    <source>
        <dbReference type="Proteomes" id="UP000244168"/>
    </source>
</evidence>
<keyword evidence="2" id="KW-0238">DNA-binding</keyword>
<proteinExistence type="predicted"/>
<evidence type="ECO:0000256" key="1">
    <source>
        <dbReference type="ARBA" id="ARBA00023015"/>
    </source>
</evidence>
<dbReference type="AlphaFoldDB" id="A0A2T5J990"/>